<keyword evidence="2" id="KW-0067">ATP-binding</keyword>
<evidence type="ECO:0000313" key="2">
    <source>
        <dbReference type="EMBL" id="VAW70267.1"/>
    </source>
</evidence>
<keyword evidence="1" id="KW-1133">Transmembrane helix</keyword>
<keyword evidence="1" id="KW-0812">Transmembrane</keyword>
<dbReference type="EMBL" id="UOFJ01000508">
    <property type="protein sequence ID" value="VAW70267.1"/>
    <property type="molecule type" value="Genomic_DNA"/>
</dbReference>
<keyword evidence="2" id="KW-0347">Helicase</keyword>
<sequence length="97" mass="11059">SRIHREIKRDIGGDEQRIDSVDTRYQDASFKHILLPVWISAYRYRNKLYQILVNARTGEVQGLRPYSWIKITLAVSGAVAIIALGVYGYLYATGELS</sequence>
<evidence type="ECO:0000256" key="1">
    <source>
        <dbReference type="SAM" id="Phobius"/>
    </source>
</evidence>
<name>A0A3B0Y3W8_9ZZZZ</name>
<dbReference type="AlphaFoldDB" id="A0A3B0Y3W8"/>
<reference evidence="2" key="1">
    <citation type="submission" date="2018-06" db="EMBL/GenBank/DDBJ databases">
        <authorList>
            <person name="Zhirakovskaya E."/>
        </authorList>
    </citation>
    <scope>NUCLEOTIDE SEQUENCE</scope>
</reference>
<organism evidence="2">
    <name type="scientific">hydrothermal vent metagenome</name>
    <dbReference type="NCBI Taxonomy" id="652676"/>
    <lineage>
        <taxon>unclassified sequences</taxon>
        <taxon>metagenomes</taxon>
        <taxon>ecological metagenomes</taxon>
    </lineage>
</organism>
<accession>A0A3B0Y3W8</accession>
<keyword evidence="1" id="KW-0472">Membrane</keyword>
<feature type="transmembrane region" description="Helical" evidence="1">
    <location>
        <begin position="71"/>
        <end position="92"/>
    </location>
</feature>
<protein>
    <submittedName>
        <fullName evidence="2">Primosomal protein N' (Replication factor Y) -superfamily II helicase</fullName>
    </submittedName>
</protein>
<keyword evidence="2" id="KW-0378">Hydrolase</keyword>
<proteinExistence type="predicted"/>
<feature type="non-terminal residue" evidence="2">
    <location>
        <position position="1"/>
    </location>
</feature>
<dbReference type="GO" id="GO:0004386">
    <property type="term" value="F:helicase activity"/>
    <property type="evidence" value="ECO:0007669"/>
    <property type="project" value="UniProtKB-KW"/>
</dbReference>
<gene>
    <name evidence="2" type="ORF">MNBD_GAMMA10-1528</name>
</gene>
<keyword evidence="2" id="KW-0547">Nucleotide-binding</keyword>